<gene>
    <name evidence="2" type="ORF">EJ05DRAFT_498728</name>
</gene>
<dbReference type="PANTHER" id="PTHR47843:SF3">
    <property type="entry name" value="BTB DOMAIN-CONTAINING PROTEIN"/>
    <property type="match status" value="1"/>
</dbReference>
<evidence type="ECO:0000259" key="1">
    <source>
        <dbReference type="PROSITE" id="PS50097"/>
    </source>
</evidence>
<dbReference type="PROSITE" id="PS50097">
    <property type="entry name" value="BTB"/>
    <property type="match status" value="1"/>
</dbReference>
<dbReference type="RefSeq" id="XP_033601968.1">
    <property type="nucleotide sequence ID" value="XM_033746727.1"/>
</dbReference>
<dbReference type="OrthoDB" id="1022638at2759"/>
<dbReference type="InterPro" id="IPR000210">
    <property type="entry name" value="BTB/POZ_dom"/>
</dbReference>
<keyword evidence="3" id="KW-1185">Reference proteome</keyword>
<dbReference type="PANTHER" id="PTHR47843">
    <property type="entry name" value="BTB DOMAIN-CONTAINING PROTEIN-RELATED"/>
    <property type="match status" value="1"/>
</dbReference>
<dbReference type="CDD" id="cd18186">
    <property type="entry name" value="BTB_POZ_ZBTB_KLHL-like"/>
    <property type="match status" value="1"/>
</dbReference>
<reference evidence="2" key="1">
    <citation type="journal article" date="2020" name="Stud. Mycol.">
        <title>101 Dothideomycetes genomes: a test case for predicting lifestyles and emergence of pathogens.</title>
        <authorList>
            <person name="Haridas S."/>
            <person name="Albert R."/>
            <person name="Binder M."/>
            <person name="Bloem J."/>
            <person name="Labutti K."/>
            <person name="Salamov A."/>
            <person name="Andreopoulos B."/>
            <person name="Baker S."/>
            <person name="Barry K."/>
            <person name="Bills G."/>
            <person name="Bluhm B."/>
            <person name="Cannon C."/>
            <person name="Castanera R."/>
            <person name="Culley D."/>
            <person name="Daum C."/>
            <person name="Ezra D."/>
            <person name="Gonzalez J."/>
            <person name="Henrissat B."/>
            <person name="Kuo A."/>
            <person name="Liang C."/>
            <person name="Lipzen A."/>
            <person name="Lutzoni F."/>
            <person name="Magnuson J."/>
            <person name="Mondo S."/>
            <person name="Nolan M."/>
            <person name="Ohm R."/>
            <person name="Pangilinan J."/>
            <person name="Park H.-J."/>
            <person name="Ramirez L."/>
            <person name="Alfaro M."/>
            <person name="Sun H."/>
            <person name="Tritt A."/>
            <person name="Yoshinaga Y."/>
            <person name="Zwiers L.-H."/>
            <person name="Turgeon B."/>
            <person name="Goodwin S."/>
            <person name="Spatafora J."/>
            <person name="Crous P."/>
            <person name="Grigoriev I."/>
        </authorList>
    </citation>
    <scope>NUCLEOTIDE SEQUENCE</scope>
    <source>
        <strain evidence="2">CBS 121739</strain>
    </source>
</reference>
<accession>A0A6A6WD77</accession>
<dbReference type="EMBL" id="ML996569">
    <property type="protein sequence ID" value="KAF2759517.1"/>
    <property type="molecule type" value="Genomic_DNA"/>
</dbReference>
<dbReference type="SUPFAM" id="SSF54695">
    <property type="entry name" value="POZ domain"/>
    <property type="match status" value="1"/>
</dbReference>
<sequence>MAQPTGYMQPGRNIRKRKADVLDEDDKNFCDAIDGSIVVLEISYEGRNSTLNVHEEVLLQSSNYFGAALREANQENTTLKLQVTEFDHETVKAFVGWLYFASLPNQDVGPWNLYLLADKYRVGPLSKAILESVHADFSPTSPAPLPCYSEIATMFERLPAQDPMLTLLVDGHVCVFASPLDCDPDVENDRRMVPVDFWIRMAIQFADTSLGMFLPPLQKYIT</sequence>
<dbReference type="InterPro" id="IPR011333">
    <property type="entry name" value="SKP1/BTB/POZ_sf"/>
</dbReference>
<proteinExistence type="predicted"/>
<dbReference type="Pfam" id="PF00651">
    <property type="entry name" value="BTB"/>
    <property type="match status" value="1"/>
</dbReference>
<dbReference type="AlphaFoldDB" id="A0A6A6WD77"/>
<dbReference type="Proteomes" id="UP000799437">
    <property type="component" value="Unassembled WGS sequence"/>
</dbReference>
<organism evidence="2 3">
    <name type="scientific">Pseudovirgaria hyperparasitica</name>
    <dbReference type="NCBI Taxonomy" id="470096"/>
    <lineage>
        <taxon>Eukaryota</taxon>
        <taxon>Fungi</taxon>
        <taxon>Dikarya</taxon>
        <taxon>Ascomycota</taxon>
        <taxon>Pezizomycotina</taxon>
        <taxon>Dothideomycetes</taxon>
        <taxon>Dothideomycetes incertae sedis</taxon>
        <taxon>Acrospermales</taxon>
        <taxon>Acrospermaceae</taxon>
        <taxon>Pseudovirgaria</taxon>
    </lineage>
</organism>
<dbReference type="Gene3D" id="3.30.710.10">
    <property type="entry name" value="Potassium Channel Kv1.1, Chain A"/>
    <property type="match status" value="1"/>
</dbReference>
<name>A0A6A6WD77_9PEZI</name>
<evidence type="ECO:0000313" key="3">
    <source>
        <dbReference type="Proteomes" id="UP000799437"/>
    </source>
</evidence>
<dbReference type="GeneID" id="54487781"/>
<protein>
    <recommendedName>
        <fullName evidence="1">BTB domain-containing protein</fullName>
    </recommendedName>
</protein>
<feature type="domain" description="BTB" evidence="1">
    <location>
        <begin position="36"/>
        <end position="107"/>
    </location>
</feature>
<evidence type="ECO:0000313" key="2">
    <source>
        <dbReference type="EMBL" id="KAF2759517.1"/>
    </source>
</evidence>